<dbReference type="Proteomes" id="UP000226431">
    <property type="component" value="Unassembled WGS sequence"/>
</dbReference>
<protein>
    <submittedName>
        <fullName evidence="2">Uncharacterized protein</fullName>
    </submittedName>
</protein>
<organism evidence="2 3">
    <name type="scientific">Ophiocordyceps camponoti-rufipedis</name>
    <dbReference type="NCBI Taxonomy" id="2004952"/>
    <lineage>
        <taxon>Eukaryota</taxon>
        <taxon>Fungi</taxon>
        <taxon>Dikarya</taxon>
        <taxon>Ascomycota</taxon>
        <taxon>Pezizomycotina</taxon>
        <taxon>Sordariomycetes</taxon>
        <taxon>Hypocreomycetidae</taxon>
        <taxon>Hypocreales</taxon>
        <taxon>Ophiocordycipitaceae</taxon>
        <taxon>Ophiocordyceps</taxon>
    </lineage>
</organism>
<sequence length="188" mass="22004">MRFYAGFSVLCFAASVCYGHGYYKNPNTVQHGAQVVDAEFINSMRVIWKKGADLEALKPTWERYFKNIYMGIDEIEKADKVDSKAALEAAIPAIADVTTDVGHMIEVDYAKLVKDVKKKGECRYYLKMAKMNGEAKDRWVKILRPKIDEKLWASLDGKHDFEWYVKRWDHLQKEFVKMWEDCLHPTYY</sequence>
<comment type="caution">
    <text evidence="2">The sequence shown here is derived from an EMBL/GenBank/DDBJ whole genome shotgun (WGS) entry which is preliminary data.</text>
</comment>
<keyword evidence="1" id="KW-0732">Signal</keyword>
<proteinExistence type="predicted"/>
<keyword evidence="3" id="KW-1185">Reference proteome</keyword>
<feature type="chain" id="PRO_5012270925" evidence="1">
    <location>
        <begin position="20"/>
        <end position="188"/>
    </location>
</feature>
<accession>A0A2C5ZE21</accession>
<evidence type="ECO:0000256" key="1">
    <source>
        <dbReference type="SAM" id="SignalP"/>
    </source>
</evidence>
<name>A0A2C5ZE21_9HYPO</name>
<dbReference type="AlphaFoldDB" id="A0A2C5ZE21"/>
<gene>
    <name evidence="2" type="ORF">CDD80_7149</name>
</gene>
<reference evidence="2 3" key="1">
    <citation type="submission" date="2017-06" db="EMBL/GenBank/DDBJ databases">
        <title>Ant-infecting Ophiocordyceps genomes reveal a high diversity of potential behavioral manipulation genes and a possible major role for enterotoxins.</title>
        <authorList>
            <person name="De Bekker C."/>
            <person name="Evans H.C."/>
            <person name="Brachmann A."/>
            <person name="Hughes D.P."/>
        </authorList>
    </citation>
    <scope>NUCLEOTIDE SEQUENCE [LARGE SCALE GENOMIC DNA]</scope>
    <source>
        <strain evidence="2 3">Map16</strain>
    </source>
</reference>
<evidence type="ECO:0000313" key="2">
    <source>
        <dbReference type="EMBL" id="PHH78276.1"/>
    </source>
</evidence>
<dbReference type="EMBL" id="NJES01000086">
    <property type="protein sequence ID" value="PHH78276.1"/>
    <property type="molecule type" value="Genomic_DNA"/>
</dbReference>
<evidence type="ECO:0000313" key="3">
    <source>
        <dbReference type="Proteomes" id="UP000226431"/>
    </source>
</evidence>
<dbReference type="OrthoDB" id="10307847at2759"/>
<feature type="signal peptide" evidence="1">
    <location>
        <begin position="1"/>
        <end position="19"/>
    </location>
</feature>